<evidence type="ECO:0000313" key="3">
    <source>
        <dbReference type="Proteomes" id="UP000229916"/>
    </source>
</evidence>
<feature type="domain" description="ATPase BadF/BadG/BcrA/BcrD type" evidence="1">
    <location>
        <begin position="24"/>
        <end position="322"/>
    </location>
</feature>
<dbReference type="Proteomes" id="UP000229916">
    <property type="component" value="Unassembled WGS sequence"/>
</dbReference>
<protein>
    <recommendedName>
        <fullName evidence="1">ATPase BadF/BadG/BcrA/BcrD type domain-containing protein</fullName>
    </recommendedName>
</protein>
<dbReference type="InterPro" id="IPR043129">
    <property type="entry name" value="ATPase_NBD"/>
</dbReference>
<dbReference type="Gene3D" id="3.30.420.40">
    <property type="match status" value="2"/>
</dbReference>
<accession>A0A2M7APS2</accession>
<dbReference type="SUPFAM" id="SSF53067">
    <property type="entry name" value="Actin-like ATPase domain"/>
    <property type="match status" value="2"/>
</dbReference>
<dbReference type="InterPro" id="IPR002731">
    <property type="entry name" value="ATPase_BadF"/>
</dbReference>
<proteinExistence type="predicted"/>
<dbReference type="Pfam" id="PF01869">
    <property type="entry name" value="BcrAD_BadFG"/>
    <property type="match status" value="1"/>
</dbReference>
<dbReference type="PANTHER" id="PTHR43190:SF3">
    <property type="entry name" value="N-ACETYL-D-GLUCOSAMINE KINASE"/>
    <property type="match status" value="1"/>
</dbReference>
<reference evidence="3" key="1">
    <citation type="submission" date="2017-09" db="EMBL/GenBank/DDBJ databases">
        <title>Depth-based differentiation of microbial function through sediment-hosted aquifers and enrichment of novel symbionts in the deep terrestrial subsurface.</title>
        <authorList>
            <person name="Probst A.J."/>
            <person name="Ladd B."/>
            <person name="Jarett J.K."/>
            <person name="Geller-Mcgrath D.E."/>
            <person name="Sieber C.M.K."/>
            <person name="Emerson J.B."/>
            <person name="Anantharaman K."/>
            <person name="Thomas B.C."/>
            <person name="Malmstrom R."/>
            <person name="Stieglmeier M."/>
            <person name="Klingl A."/>
            <person name="Woyke T."/>
            <person name="Ryan C.M."/>
            <person name="Banfield J.F."/>
        </authorList>
    </citation>
    <scope>NUCLEOTIDE SEQUENCE [LARGE SCALE GENOMIC DNA]</scope>
</reference>
<dbReference type="CDD" id="cd24007">
    <property type="entry name" value="ASKHA_NBD_eukNAGK-like"/>
    <property type="match status" value="1"/>
</dbReference>
<dbReference type="InterPro" id="IPR052519">
    <property type="entry name" value="Euk-type_GlcNAc_Kinase"/>
</dbReference>
<evidence type="ECO:0000259" key="1">
    <source>
        <dbReference type="Pfam" id="PF01869"/>
    </source>
</evidence>
<evidence type="ECO:0000313" key="2">
    <source>
        <dbReference type="EMBL" id="PIU69376.1"/>
    </source>
</evidence>
<name>A0A2M7APS2_UNCKA</name>
<gene>
    <name evidence="2" type="ORF">COS81_00100</name>
</gene>
<dbReference type="PANTHER" id="PTHR43190">
    <property type="entry name" value="N-ACETYL-D-GLUCOSAMINE KINASE"/>
    <property type="match status" value="1"/>
</dbReference>
<dbReference type="AlphaFoldDB" id="A0A2M7APS2"/>
<comment type="caution">
    <text evidence="2">The sequence shown here is derived from an EMBL/GenBank/DDBJ whole genome shotgun (WGS) entry which is preliminary data.</text>
</comment>
<dbReference type="EMBL" id="PEWD01000002">
    <property type="protein sequence ID" value="PIU69376.1"/>
    <property type="molecule type" value="Genomic_DNA"/>
</dbReference>
<sequence>MQKYALNLKEPSRKVTKVTTNFLLGVDGGGTRTVALIADEQGRLVGRGETDGSSYKSVGIEKSRRELEQAVDKALQKVEQHITRFSDVCFGMAGCDTRRDFETYKKIIQKSKVALFIKKTKLLICNDTHIALAAGTDKDYGIVIVAGTGSNCYGRNPQGEESSCGGMDWLLSDEGSAFDLGVKALKAVLWEYDGRGEATLLTPIILKNLDKKDILELVDWVYQPPFEKKRLASLALSVDVAFSQKDKVANKIVSESAESLVLMGKTVIKRLGLAGKEFDFILSGGMFKLGEDFINQITNSLKNAAPFAHFIVLKKEPAWGALRLALKNRKTT</sequence>
<organism evidence="2 3">
    <name type="scientific">candidate division WWE3 bacterium CG06_land_8_20_14_3_00_42_16</name>
    <dbReference type="NCBI Taxonomy" id="1975083"/>
    <lineage>
        <taxon>Bacteria</taxon>
        <taxon>Katanobacteria</taxon>
    </lineage>
</organism>